<sequence length="780" mass="79543">MLSTVSSTVSSPAPQRTCTTGGRPRRQVLVTIAVLVTGLAAGLAPAVLTPLLLPAGTVQAAEMEPGADISLDLSDITGRMTVSAVNDSATDSAQDYEDCQAYGYVSADGVVTQTAQSQWVDSDYWSYFQRGRPGSSTGTECPGLTEASLDATSALGFRTNDPGTVQGGQTFLVGTIRHNNYPIRSSYHWVHGAINVRIDGMEESFPFVQEETDNTEAEGGVADVLTITRTTATNIVVTEDGMPYRLVLWGFLPTQDGTCAGDPDDAEAASDQFVTAEGQTTYACLYGSFNQERTLTLTKTATADPGAQDVTIPAFSYTVSPGRSLVAQDAFAPVTPTGLGESGTQASSTVSFYAGMSDFTVTEDDLDAGQGGGGAGDAGTPSGWALTGLSCLNGVGQAVDVTYDLASRTVDFTGVSAAASVEALPVTCAFTNHYSARSTLTLVKELAGADGGTGPDPAAWTLTATGTDAATAGTVVSGTSGSSEVTSQVVPSGTYLLSEDSPEGYQAYGRDSTRCVTAAGEQLDVAQDSVTLSDGADVTCTVTNAPLPATLTWSKTSDTGELLPGSEWLLHGPDGAQTAVSDNSQPDEDPADGRFRLTGLAWGTYTLEETQAPTGYSLSTQTLSVTVDASTPEATADFGAVVNASAPASPTASPTGLPPSMEPSAEPSTEPSAEPSMGPPTESPTEPFPSTGPPVLPTAEQSAAPPVSSSTPSSTPSSTLPSTSPSTLPSPSTSPSVGPLTLPLTGSRAVTGLLVTGAVLLGLGALALAARQRSRRSDLI</sequence>
<keyword evidence="2" id="KW-0812">Transmembrane</keyword>
<dbReference type="InterPro" id="IPR047995">
    <property type="entry name" value="Choice_anch_K"/>
</dbReference>
<keyword evidence="2" id="KW-1133">Transmembrane helix</keyword>
<feature type="compositionally biased region" description="Pro residues" evidence="1">
    <location>
        <begin position="677"/>
        <end position="696"/>
    </location>
</feature>
<feature type="transmembrane region" description="Helical" evidence="2">
    <location>
        <begin position="749"/>
        <end position="770"/>
    </location>
</feature>
<evidence type="ECO:0008006" key="7">
    <source>
        <dbReference type="Google" id="ProtNLM"/>
    </source>
</evidence>
<dbReference type="InterPro" id="IPR045826">
    <property type="entry name" value="SpaA_PFL_dom_2"/>
</dbReference>
<gene>
    <name evidence="5" type="ORF">D5R93_03165</name>
</gene>
<dbReference type="Proteomes" id="UP000273001">
    <property type="component" value="Chromosome"/>
</dbReference>
<dbReference type="EMBL" id="CP032514">
    <property type="protein sequence ID" value="AYD89306.1"/>
    <property type="molecule type" value="Genomic_DNA"/>
</dbReference>
<dbReference type="InterPro" id="IPR013783">
    <property type="entry name" value="Ig-like_fold"/>
</dbReference>
<dbReference type="SUPFAM" id="SSF49478">
    <property type="entry name" value="Cna protein B-type domain"/>
    <property type="match status" value="1"/>
</dbReference>
<evidence type="ECO:0000259" key="4">
    <source>
        <dbReference type="Pfam" id="PF19403"/>
    </source>
</evidence>
<evidence type="ECO:0000256" key="1">
    <source>
        <dbReference type="SAM" id="MobiDB-lite"/>
    </source>
</evidence>
<feature type="transmembrane region" description="Helical" evidence="2">
    <location>
        <begin position="28"/>
        <end position="53"/>
    </location>
</feature>
<feature type="region of interest" description="Disordered" evidence="1">
    <location>
        <begin position="646"/>
        <end position="739"/>
    </location>
</feature>
<feature type="domain" description="SpaA-like prealbumin fold" evidence="4">
    <location>
        <begin position="438"/>
        <end position="542"/>
    </location>
</feature>
<evidence type="ECO:0000259" key="3">
    <source>
        <dbReference type="Pfam" id="PF17802"/>
    </source>
</evidence>
<evidence type="ECO:0000256" key="2">
    <source>
        <dbReference type="SAM" id="Phobius"/>
    </source>
</evidence>
<feature type="domain" description="SpaA-like prealbumin fold" evidence="3">
    <location>
        <begin position="550"/>
        <end position="633"/>
    </location>
</feature>
<organism evidence="5 6">
    <name type="scientific">Actinomyces lilanjuaniae</name>
    <dbReference type="NCBI Taxonomy" id="2321394"/>
    <lineage>
        <taxon>Bacteria</taxon>
        <taxon>Bacillati</taxon>
        <taxon>Actinomycetota</taxon>
        <taxon>Actinomycetes</taxon>
        <taxon>Actinomycetales</taxon>
        <taxon>Actinomycetaceae</taxon>
        <taxon>Actinomyces</taxon>
    </lineage>
</organism>
<protein>
    <recommendedName>
        <fullName evidence="7">Gram-positive cocci surface proteins LPxTG domain-containing protein</fullName>
    </recommendedName>
</protein>
<proteinExistence type="predicted"/>
<keyword evidence="2" id="KW-0472">Membrane</keyword>
<evidence type="ECO:0000313" key="6">
    <source>
        <dbReference type="Proteomes" id="UP000273001"/>
    </source>
</evidence>
<reference evidence="5 6" key="1">
    <citation type="submission" date="2018-09" db="EMBL/GenBank/DDBJ databases">
        <authorList>
            <person name="Li J."/>
        </authorList>
    </citation>
    <scope>NUCLEOTIDE SEQUENCE [LARGE SCALE GENOMIC DNA]</scope>
    <source>
        <strain evidence="5 6">2129</strain>
    </source>
</reference>
<feature type="compositionally biased region" description="Low complexity" evidence="1">
    <location>
        <begin position="646"/>
        <end position="655"/>
    </location>
</feature>
<dbReference type="Pfam" id="PF17802">
    <property type="entry name" value="SpaA"/>
    <property type="match status" value="1"/>
</dbReference>
<accession>A0ABM6Z202</accession>
<dbReference type="Pfam" id="PF19403">
    <property type="entry name" value="SpaA_2"/>
    <property type="match status" value="1"/>
</dbReference>
<feature type="region of interest" description="Disordered" evidence="1">
    <location>
        <begin position="1"/>
        <end position="22"/>
    </location>
</feature>
<evidence type="ECO:0000313" key="5">
    <source>
        <dbReference type="EMBL" id="AYD89306.1"/>
    </source>
</evidence>
<keyword evidence="6" id="KW-1185">Reference proteome</keyword>
<dbReference type="Gene3D" id="2.60.40.10">
    <property type="entry name" value="Immunoglobulins"/>
    <property type="match status" value="1"/>
</dbReference>
<dbReference type="NCBIfam" id="NF038131">
    <property type="entry name" value="choice_anch_K"/>
    <property type="match status" value="1"/>
</dbReference>
<feature type="region of interest" description="Disordered" evidence="1">
    <location>
        <begin position="572"/>
        <end position="594"/>
    </location>
</feature>
<dbReference type="InterPro" id="IPR041033">
    <property type="entry name" value="SpaA_PFL_dom_1"/>
</dbReference>
<feature type="compositionally biased region" description="Low complexity" evidence="1">
    <location>
        <begin position="705"/>
        <end position="739"/>
    </location>
</feature>
<name>A0ABM6Z202_9ACTO</name>
<feature type="compositionally biased region" description="Low complexity" evidence="1">
    <location>
        <begin position="1"/>
        <end position="11"/>
    </location>
</feature>